<evidence type="ECO:0000259" key="7">
    <source>
        <dbReference type="SMART" id="SM00382"/>
    </source>
</evidence>
<dbReference type="GO" id="GO:0045815">
    <property type="term" value="P:transcription initiation-coupled chromatin remodeling"/>
    <property type="evidence" value="ECO:0007669"/>
    <property type="project" value="TreeGrafter"/>
</dbReference>
<dbReference type="AlphaFoldDB" id="A0A0R3PDN2"/>
<reference evidence="8 9" key="2">
    <citation type="submission" date="2018-11" db="EMBL/GenBank/DDBJ databases">
        <authorList>
            <consortium name="Pathogen Informatics"/>
        </authorList>
    </citation>
    <scope>NUCLEOTIDE SEQUENCE [LARGE SCALE GENOMIC DNA]</scope>
    <source>
        <strain evidence="8 9">Costa Rica</strain>
    </source>
</reference>
<keyword evidence="4" id="KW-0103">Bromodomain</keyword>
<dbReference type="Pfam" id="PF00004">
    <property type="entry name" value="AAA"/>
    <property type="match status" value="1"/>
</dbReference>
<dbReference type="FunFam" id="3.40.50.300:FF:000061">
    <property type="entry name" value="ATPase family, AAA domain-containing 2"/>
    <property type="match status" value="1"/>
</dbReference>
<dbReference type="OMA" id="FNIMPPK"/>
<name>A0A0R3PDN2_ANGCS</name>
<sequence>MVKRGNGLSPQKNLRSSTRERTMVYRSLAENDLAEHHLRGSFMKSIIRTATEQLHKELISSQPVAGYTRSGKRITGSLHVNSDSSDDDEFIKGRQRRYPKESYNDGTVNMRSPSPKRAVKRQAMLEDDGQEVKEKKTDSSRNQENIRSNMYDNVKRERKFVASTSLPCSPSSNGVQIGTACESARSLRKANRERLLNGISKEADSAEVDGSQSSEETEEDDEDKTPEPRQYSLRKFRQPVDRFAVTTTLKDRHRDDRERRSRNRSTDRKELKAKTAAKRYGALNIVVYKAEKDLTSSQTVIRERLRQTGGSCTDIDPMIIDKSIGFEEVGGLGAHIQSLKEIVLFPMLYPEIFKQFNIMPPKGVVFYGPPGIYFLISSVCGTTFHTTEFRSDQKCVRRTGKTLMARALANECSRGGRKVAFFMRKGADCLSKWVGEAERQLRVLFDQAYAMRPSIIFFDEIDGLAPVRSSKQDQIHSSIVSTLLALMDGLDNRGEVVVIGATNRLDALDPALRRPGRFDRELKFLLPDSNASKHEVLFYFFIYAQADVSADIAFLRAWKGQVDSNLFGQTPP</sequence>
<dbReference type="InterPro" id="IPR003959">
    <property type="entry name" value="ATPase_AAA_core"/>
</dbReference>
<evidence type="ECO:0000256" key="5">
    <source>
        <dbReference type="RuleBase" id="RU003651"/>
    </source>
</evidence>
<dbReference type="STRING" id="334426.A0A0R3PDN2"/>
<dbReference type="GO" id="GO:0006334">
    <property type="term" value="P:nucleosome assembly"/>
    <property type="evidence" value="ECO:0007669"/>
    <property type="project" value="TreeGrafter"/>
</dbReference>
<protein>
    <submittedName>
        <fullName evidence="10">AAA domain-containing protein</fullName>
    </submittedName>
</protein>
<dbReference type="InterPro" id="IPR003960">
    <property type="entry name" value="ATPase_AAA_CS"/>
</dbReference>
<dbReference type="Proteomes" id="UP000267027">
    <property type="component" value="Unassembled WGS sequence"/>
</dbReference>
<comment type="similarity">
    <text evidence="1 5">Belongs to the AAA ATPase family.</text>
</comment>
<accession>A0A0R3PDN2</accession>
<proteinExistence type="inferred from homology"/>
<feature type="region of interest" description="Disordered" evidence="6">
    <location>
        <begin position="75"/>
        <end position="150"/>
    </location>
</feature>
<dbReference type="GO" id="GO:0005524">
    <property type="term" value="F:ATP binding"/>
    <property type="evidence" value="ECO:0007669"/>
    <property type="project" value="UniProtKB-KW"/>
</dbReference>
<feature type="compositionally biased region" description="Basic and acidic residues" evidence="6">
    <location>
        <begin position="249"/>
        <end position="273"/>
    </location>
</feature>
<evidence type="ECO:0000256" key="1">
    <source>
        <dbReference type="ARBA" id="ARBA00006914"/>
    </source>
</evidence>
<evidence type="ECO:0000256" key="3">
    <source>
        <dbReference type="ARBA" id="ARBA00022840"/>
    </source>
</evidence>
<dbReference type="WBParaSite" id="ACOC_0000206601-mRNA-1">
    <property type="protein sequence ID" value="ACOC_0000206601-mRNA-1"/>
    <property type="gene ID" value="ACOC_0000206601"/>
</dbReference>
<dbReference type="PANTHER" id="PTHR23069">
    <property type="entry name" value="AAA DOMAIN-CONTAINING"/>
    <property type="match status" value="1"/>
</dbReference>
<evidence type="ECO:0000256" key="2">
    <source>
        <dbReference type="ARBA" id="ARBA00022741"/>
    </source>
</evidence>
<dbReference type="SMART" id="SM00382">
    <property type="entry name" value="AAA"/>
    <property type="match status" value="1"/>
</dbReference>
<feature type="compositionally biased region" description="Acidic residues" evidence="6">
    <location>
        <begin position="215"/>
        <end position="224"/>
    </location>
</feature>
<dbReference type="GO" id="GO:0042393">
    <property type="term" value="F:histone binding"/>
    <property type="evidence" value="ECO:0007669"/>
    <property type="project" value="TreeGrafter"/>
</dbReference>
<dbReference type="InterPro" id="IPR045199">
    <property type="entry name" value="ATAD2-like"/>
</dbReference>
<dbReference type="GO" id="GO:0016887">
    <property type="term" value="F:ATP hydrolysis activity"/>
    <property type="evidence" value="ECO:0007669"/>
    <property type="project" value="InterPro"/>
</dbReference>
<keyword evidence="9" id="KW-1185">Reference proteome</keyword>
<gene>
    <name evidence="8" type="ORF">ACOC_LOCUS2067</name>
</gene>
<dbReference type="GO" id="GO:0006337">
    <property type="term" value="P:nucleosome disassembly"/>
    <property type="evidence" value="ECO:0007669"/>
    <property type="project" value="TreeGrafter"/>
</dbReference>
<dbReference type="GO" id="GO:0003682">
    <property type="term" value="F:chromatin binding"/>
    <property type="evidence" value="ECO:0007669"/>
    <property type="project" value="TreeGrafter"/>
</dbReference>
<dbReference type="InterPro" id="IPR027417">
    <property type="entry name" value="P-loop_NTPase"/>
</dbReference>
<feature type="region of interest" description="Disordered" evidence="6">
    <location>
        <begin position="197"/>
        <end position="273"/>
    </location>
</feature>
<evidence type="ECO:0000313" key="10">
    <source>
        <dbReference type="WBParaSite" id="ACOC_0000206601-mRNA-1"/>
    </source>
</evidence>
<dbReference type="OrthoDB" id="5850856at2759"/>
<dbReference type="EMBL" id="UYYA01000366">
    <property type="protein sequence ID" value="VDM53652.1"/>
    <property type="molecule type" value="Genomic_DNA"/>
</dbReference>
<dbReference type="Gene3D" id="3.40.50.300">
    <property type="entry name" value="P-loop containing nucleotide triphosphate hydrolases"/>
    <property type="match status" value="2"/>
</dbReference>
<dbReference type="SUPFAM" id="SSF52540">
    <property type="entry name" value="P-loop containing nucleoside triphosphate hydrolases"/>
    <property type="match status" value="2"/>
</dbReference>
<dbReference type="GO" id="GO:0005634">
    <property type="term" value="C:nucleus"/>
    <property type="evidence" value="ECO:0007669"/>
    <property type="project" value="TreeGrafter"/>
</dbReference>
<organism evidence="10">
    <name type="scientific">Angiostrongylus costaricensis</name>
    <name type="common">Nematode worm</name>
    <dbReference type="NCBI Taxonomy" id="334426"/>
    <lineage>
        <taxon>Eukaryota</taxon>
        <taxon>Metazoa</taxon>
        <taxon>Ecdysozoa</taxon>
        <taxon>Nematoda</taxon>
        <taxon>Chromadorea</taxon>
        <taxon>Rhabditida</taxon>
        <taxon>Rhabditina</taxon>
        <taxon>Rhabditomorpha</taxon>
        <taxon>Strongyloidea</taxon>
        <taxon>Metastrongylidae</taxon>
        <taxon>Angiostrongylus</taxon>
    </lineage>
</organism>
<dbReference type="PROSITE" id="PS00674">
    <property type="entry name" value="AAA"/>
    <property type="match status" value="1"/>
</dbReference>
<evidence type="ECO:0000313" key="8">
    <source>
        <dbReference type="EMBL" id="VDM53652.1"/>
    </source>
</evidence>
<evidence type="ECO:0000313" key="9">
    <source>
        <dbReference type="Proteomes" id="UP000267027"/>
    </source>
</evidence>
<keyword evidence="2 5" id="KW-0547">Nucleotide-binding</keyword>
<dbReference type="InterPro" id="IPR003593">
    <property type="entry name" value="AAA+_ATPase"/>
</dbReference>
<evidence type="ECO:0000256" key="6">
    <source>
        <dbReference type="SAM" id="MobiDB-lite"/>
    </source>
</evidence>
<keyword evidence="3 5" id="KW-0067">ATP-binding</keyword>
<reference evidence="10" key="1">
    <citation type="submission" date="2017-02" db="UniProtKB">
        <authorList>
            <consortium name="WormBaseParasite"/>
        </authorList>
    </citation>
    <scope>IDENTIFICATION</scope>
</reference>
<evidence type="ECO:0000256" key="4">
    <source>
        <dbReference type="ARBA" id="ARBA00023117"/>
    </source>
</evidence>
<feature type="domain" description="AAA+ ATPase" evidence="7">
    <location>
        <begin position="392"/>
        <end position="528"/>
    </location>
</feature>
<dbReference type="PANTHER" id="PTHR23069:SF0">
    <property type="entry name" value="TAT-BINDING HOMOLOG 7"/>
    <property type="match status" value="1"/>
</dbReference>
<feature type="compositionally biased region" description="Basic and acidic residues" evidence="6">
    <location>
        <begin position="130"/>
        <end position="141"/>
    </location>
</feature>